<feature type="region of interest" description="Disordered" evidence="1">
    <location>
        <begin position="68"/>
        <end position="114"/>
    </location>
</feature>
<evidence type="ECO:0000313" key="2">
    <source>
        <dbReference type="EMBL" id="GBG70962.1"/>
    </source>
</evidence>
<dbReference type="AlphaFoldDB" id="A0A388KLP4"/>
<evidence type="ECO:0000313" key="3">
    <source>
        <dbReference type="Proteomes" id="UP000265515"/>
    </source>
</evidence>
<reference evidence="2 3" key="1">
    <citation type="journal article" date="2018" name="Cell">
        <title>The Chara Genome: Secondary Complexity and Implications for Plant Terrestrialization.</title>
        <authorList>
            <person name="Nishiyama T."/>
            <person name="Sakayama H."/>
            <person name="Vries J.D."/>
            <person name="Buschmann H."/>
            <person name="Saint-Marcoux D."/>
            <person name="Ullrich K.K."/>
            <person name="Haas F.B."/>
            <person name="Vanderstraeten L."/>
            <person name="Becker D."/>
            <person name="Lang D."/>
            <person name="Vosolsobe S."/>
            <person name="Rombauts S."/>
            <person name="Wilhelmsson P.K.I."/>
            <person name="Janitza P."/>
            <person name="Kern R."/>
            <person name="Heyl A."/>
            <person name="Rumpler F."/>
            <person name="Villalobos L.I.A.C."/>
            <person name="Clay J.M."/>
            <person name="Skokan R."/>
            <person name="Toyoda A."/>
            <person name="Suzuki Y."/>
            <person name="Kagoshima H."/>
            <person name="Schijlen E."/>
            <person name="Tajeshwar N."/>
            <person name="Catarino B."/>
            <person name="Hetherington A.J."/>
            <person name="Saltykova A."/>
            <person name="Bonnot C."/>
            <person name="Breuninger H."/>
            <person name="Symeonidi A."/>
            <person name="Radhakrishnan G.V."/>
            <person name="Van Nieuwerburgh F."/>
            <person name="Deforce D."/>
            <person name="Chang C."/>
            <person name="Karol K.G."/>
            <person name="Hedrich R."/>
            <person name="Ulvskov P."/>
            <person name="Glockner G."/>
            <person name="Delwiche C.F."/>
            <person name="Petrasek J."/>
            <person name="Van de Peer Y."/>
            <person name="Friml J."/>
            <person name="Beilby M."/>
            <person name="Dolan L."/>
            <person name="Kohara Y."/>
            <person name="Sugano S."/>
            <person name="Fujiyama A."/>
            <person name="Delaux P.-M."/>
            <person name="Quint M."/>
            <person name="TheiBen G."/>
            <person name="Hagemann M."/>
            <person name="Harholt J."/>
            <person name="Dunand C."/>
            <person name="Zachgo S."/>
            <person name="Langdale J."/>
            <person name="Maumus F."/>
            <person name="Straeten D.V.D."/>
            <person name="Gould S.B."/>
            <person name="Rensing S.A."/>
        </authorList>
    </citation>
    <scope>NUCLEOTIDE SEQUENCE [LARGE SCALE GENOMIC DNA]</scope>
    <source>
        <strain evidence="2 3">S276</strain>
    </source>
</reference>
<gene>
    <name evidence="2" type="ORF">CBR_g8262</name>
</gene>
<comment type="caution">
    <text evidence="2">The sequence shown here is derived from an EMBL/GenBank/DDBJ whole genome shotgun (WGS) entry which is preliminary data.</text>
</comment>
<sequence length="216" mass="23814">MTDDMLNIIWMLEEGPDPQLEACIDWRKADGMMSACYALFTEGRNLCYMLEERLEGDNDMEDEVCQEDGANEDDENPGVSINNNNNNDNNNNNNSNVNNNGHNDNDNVDNSNYNDGINNNVVINSFNEDSAVVVDGKCINKDNNNNNNNNNNNINSETGSSDSALIFTISMVSEMPGSDVDSGNVIGAETKWDSILPPFNLNMELLIAVRFRAGVG</sequence>
<protein>
    <submittedName>
        <fullName evidence="2">Uncharacterized protein</fullName>
    </submittedName>
</protein>
<dbReference type="Proteomes" id="UP000265515">
    <property type="component" value="Unassembled WGS sequence"/>
</dbReference>
<dbReference type="Gramene" id="GBG70962">
    <property type="protein sequence ID" value="GBG70962"/>
    <property type="gene ID" value="CBR_g8262"/>
</dbReference>
<organism evidence="2 3">
    <name type="scientific">Chara braunii</name>
    <name type="common">Braun's stonewort</name>
    <dbReference type="NCBI Taxonomy" id="69332"/>
    <lineage>
        <taxon>Eukaryota</taxon>
        <taxon>Viridiplantae</taxon>
        <taxon>Streptophyta</taxon>
        <taxon>Charophyceae</taxon>
        <taxon>Charales</taxon>
        <taxon>Characeae</taxon>
        <taxon>Chara</taxon>
    </lineage>
</organism>
<accession>A0A388KLP4</accession>
<proteinExistence type="predicted"/>
<evidence type="ECO:0000256" key="1">
    <source>
        <dbReference type="SAM" id="MobiDB-lite"/>
    </source>
</evidence>
<dbReference type="EMBL" id="BFEA01000138">
    <property type="protein sequence ID" value="GBG70962.1"/>
    <property type="molecule type" value="Genomic_DNA"/>
</dbReference>
<keyword evidence="3" id="KW-1185">Reference proteome</keyword>
<name>A0A388KLP4_CHABU</name>
<feature type="compositionally biased region" description="Low complexity" evidence="1">
    <location>
        <begin position="82"/>
        <end position="114"/>
    </location>
</feature>